<name>A0AAV2TQF4_CALDB</name>
<evidence type="ECO:0000313" key="3">
    <source>
        <dbReference type="Proteomes" id="UP001497525"/>
    </source>
</evidence>
<feature type="transmembrane region" description="Helical" evidence="1">
    <location>
        <begin position="161"/>
        <end position="191"/>
    </location>
</feature>
<feature type="transmembrane region" description="Helical" evidence="1">
    <location>
        <begin position="411"/>
        <end position="428"/>
    </location>
</feature>
<keyword evidence="1" id="KW-1133">Transmembrane helix</keyword>
<gene>
    <name evidence="2" type="ORF">CDAUBV1_LOCUS13496</name>
</gene>
<accession>A0AAV2TQF4</accession>
<sequence length="547" mass="62503">MLDVSEILVLVGAGSIYIFYAIGSLCKFLYRTRYKCSIHTAAERLFSGWEKNQMNMILVAVATYQLLGPGVLNQMLGDDFLQAIMYIVSRALGFVVCVIYWNFLARIGMKTVSEYLQKRYGGRFAAYVQVLNRIFGLYHLWKSHMILWDYYGLFNVRTLLPFFYFMICFGTVSATGGMSVVLAGCPLLWLFNISGRLILFRRTIPYMFRSSPFKLLPDACYSSLSPTKFFYNLCEILTIQPIYNMYLAIGNRKRANIAMGIALILFLIDTAMYTCVTNGMQHYSKIYGINLHQVIHHMYGTELSRSGIFYSTSIPKRVVYISYEHFILLLGTHVTYIIAIFILHTQSICTNIYLHGLPLWMRRGLISDGHDLQIAYSCLYLVISYLFALSLMRSSSSSMTSEAMLHSPKVAGSMITPVAVLILLGPLLSDVWTIPAAMTIAISVIFSVVFAYQDPERLWENCLTPWYETIDFVFALLCCIIFSIFFRTREQCQPELFFRRRLQIRKPMVQGFVMKLADKSIFLATTKALISASKVASQSGRRRIIDS</sequence>
<feature type="transmembrane region" description="Helical" evidence="1">
    <location>
        <begin position="54"/>
        <end position="72"/>
    </location>
</feature>
<dbReference type="EMBL" id="CAXLJL010000512">
    <property type="protein sequence ID" value="CAL5138677.1"/>
    <property type="molecule type" value="Genomic_DNA"/>
</dbReference>
<comment type="caution">
    <text evidence="2">The sequence shown here is derived from an EMBL/GenBank/DDBJ whole genome shotgun (WGS) entry which is preliminary data.</text>
</comment>
<dbReference type="Proteomes" id="UP001497525">
    <property type="component" value="Unassembled WGS sequence"/>
</dbReference>
<organism evidence="2 3">
    <name type="scientific">Calicophoron daubneyi</name>
    <name type="common">Rumen fluke</name>
    <name type="synonym">Paramphistomum daubneyi</name>
    <dbReference type="NCBI Taxonomy" id="300641"/>
    <lineage>
        <taxon>Eukaryota</taxon>
        <taxon>Metazoa</taxon>
        <taxon>Spiralia</taxon>
        <taxon>Lophotrochozoa</taxon>
        <taxon>Platyhelminthes</taxon>
        <taxon>Trematoda</taxon>
        <taxon>Digenea</taxon>
        <taxon>Plagiorchiida</taxon>
        <taxon>Pronocephalata</taxon>
        <taxon>Paramphistomoidea</taxon>
        <taxon>Paramphistomidae</taxon>
        <taxon>Calicophoron</taxon>
    </lineage>
</organism>
<feature type="transmembrane region" description="Helical" evidence="1">
    <location>
        <begin position="465"/>
        <end position="486"/>
    </location>
</feature>
<keyword evidence="1" id="KW-0472">Membrane</keyword>
<evidence type="ECO:0000256" key="1">
    <source>
        <dbReference type="SAM" id="Phobius"/>
    </source>
</evidence>
<feature type="transmembrane region" description="Helical" evidence="1">
    <location>
        <begin position="84"/>
        <end position="103"/>
    </location>
</feature>
<feature type="transmembrane region" description="Helical" evidence="1">
    <location>
        <begin position="6"/>
        <end position="30"/>
    </location>
</feature>
<feature type="transmembrane region" description="Helical" evidence="1">
    <location>
        <begin position="255"/>
        <end position="276"/>
    </location>
</feature>
<evidence type="ECO:0000313" key="2">
    <source>
        <dbReference type="EMBL" id="CAL5138677.1"/>
    </source>
</evidence>
<feature type="transmembrane region" description="Helical" evidence="1">
    <location>
        <begin position="374"/>
        <end position="391"/>
    </location>
</feature>
<protein>
    <submittedName>
        <fullName evidence="2">Uncharacterized protein</fullName>
    </submittedName>
</protein>
<feature type="transmembrane region" description="Helical" evidence="1">
    <location>
        <begin position="434"/>
        <end position="453"/>
    </location>
</feature>
<feature type="transmembrane region" description="Helical" evidence="1">
    <location>
        <begin position="326"/>
        <end position="354"/>
    </location>
</feature>
<dbReference type="AlphaFoldDB" id="A0AAV2TQF4"/>
<keyword evidence="1" id="KW-0812">Transmembrane</keyword>
<reference evidence="2" key="1">
    <citation type="submission" date="2024-06" db="EMBL/GenBank/DDBJ databases">
        <authorList>
            <person name="Liu X."/>
            <person name="Lenzi L."/>
            <person name="Haldenby T S."/>
            <person name="Uol C."/>
        </authorList>
    </citation>
    <scope>NUCLEOTIDE SEQUENCE</scope>
</reference>
<proteinExistence type="predicted"/>